<dbReference type="STRING" id="28234.SAMN04488588_1179"/>
<feature type="transmembrane region" description="Helical" evidence="8">
    <location>
        <begin position="225"/>
        <end position="243"/>
    </location>
</feature>
<evidence type="ECO:0000256" key="1">
    <source>
        <dbReference type="ARBA" id="ARBA00004651"/>
    </source>
</evidence>
<evidence type="ECO:0000256" key="3">
    <source>
        <dbReference type="ARBA" id="ARBA00022448"/>
    </source>
</evidence>
<keyword evidence="10" id="KW-1185">Reference proteome</keyword>
<evidence type="ECO:0000256" key="2">
    <source>
        <dbReference type="ARBA" id="ARBA00009773"/>
    </source>
</evidence>
<feature type="transmembrane region" description="Helical" evidence="8">
    <location>
        <begin position="191"/>
        <end position="219"/>
    </location>
</feature>
<dbReference type="GO" id="GO:0005886">
    <property type="term" value="C:plasma membrane"/>
    <property type="evidence" value="ECO:0007669"/>
    <property type="project" value="UniProtKB-SubCell"/>
</dbReference>
<reference evidence="9 10" key="1">
    <citation type="submission" date="2016-10" db="EMBL/GenBank/DDBJ databases">
        <authorList>
            <person name="de Groot N.N."/>
        </authorList>
    </citation>
    <scope>NUCLEOTIDE SEQUENCE [LARGE SCALE GENOMIC DNA]</scope>
    <source>
        <strain evidence="9 10">WG14</strain>
    </source>
</reference>
<evidence type="ECO:0000256" key="4">
    <source>
        <dbReference type="ARBA" id="ARBA00022475"/>
    </source>
</evidence>
<comment type="subcellular location">
    <subcellularLocation>
        <location evidence="1">Cell membrane</location>
        <topology evidence="1">Multi-pass membrane protein</topology>
    </subcellularLocation>
</comment>
<keyword evidence="7 8" id="KW-0472">Membrane</keyword>
<feature type="transmembrane region" description="Helical" evidence="8">
    <location>
        <begin position="280"/>
        <end position="305"/>
    </location>
</feature>
<protein>
    <submittedName>
        <fullName evidence="9">Predicted PurR-regulated permease PerM</fullName>
    </submittedName>
</protein>
<dbReference type="PANTHER" id="PTHR21716:SF53">
    <property type="entry name" value="PERMEASE PERM-RELATED"/>
    <property type="match status" value="1"/>
</dbReference>
<dbReference type="PANTHER" id="PTHR21716">
    <property type="entry name" value="TRANSMEMBRANE PROTEIN"/>
    <property type="match status" value="1"/>
</dbReference>
<feature type="transmembrane region" description="Helical" evidence="8">
    <location>
        <begin position="129"/>
        <end position="150"/>
    </location>
</feature>
<evidence type="ECO:0000256" key="6">
    <source>
        <dbReference type="ARBA" id="ARBA00022989"/>
    </source>
</evidence>
<sequence>MFLKPSFLGLVYLALFFALIKLTPFIITPLFLGLFLATIINVPERMFAKKLSPRWSKILANVLVIGIILYALGNFFPIVINQGRAIFTSLQDIEIYSQGEIELPQWIVDIINNLNQYLSDFALTLLNNVISYTPSALIAAILVIVTTISIGSLKSEISKNIVNLFPVDTEKGISFAKKTFKDFENFVQGQFFVAAFVGLFVGISVYVTGISGGFFLGVLAWVTNFIPYLGVIISAIPLLMLAYSAKGLIGLLIGIIILVLANQIEVWILSPRIQSRSLKLHWFVILVSILLFGQLFSFAGVLIALPSIMYIKNYWDFFVTKKSGIDMQKELVVDTEEEKEEE</sequence>
<evidence type="ECO:0000313" key="10">
    <source>
        <dbReference type="Proteomes" id="UP000199322"/>
    </source>
</evidence>
<comment type="similarity">
    <text evidence="2">Belongs to the autoinducer-2 exporter (AI-2E) (TC 2.A.86) family.</text>
</comment>
<feature type="transmembrane region" description="Helical" evidence="8">
    <location>
        <begin position="248"/>
        <end position="268"/>
    </location>
</feature>
<keyword evidence="5 8" id="KW-0812">Transmembrane</keyword>
<keyword evidence="3" id="KW-0813">Transport</keyword>
<keyword evidence="6 8" id="KW-1133">Transmembrane helix</keyword>
<dbReference type="Proteomes" id="UP000199322">
    <property type="component" value="Unassembled WGS sequence"/>
</dbReference>
<gene>
    <name evidence="9" type="ORF">SAMN04488588_1179</name>
</gene>
<dbReference type="AlphaFoldDB" id="A0A1G6LY50"/>
<dbReference type="InterPro" id="IPR002549">
    <property type="entry name" value="AI-2E-like"/>
</dbReference>
<dbReference type="RefSeq" id="WP_240724352.1">
    <property type="nucleotide sequence ID" value="NZ_FMYV01000004.1"/>
</dbReference>
<keyword evidence="4" id="KW-1003">Cell membrane</keyword>
<dbReference type="GO" id="GO:0055085">
    <property type="term" value="P:transmembrane transport"/>
    <property type="evidence" value="ECO:0007669"/>
    <property type="project" value="TreeGrafter"/>
</dbReference>
<feature type="transmembrane region" description="Helical" evidence="8">
    <location>
        <begin position="58"/>
        <end position="80"/>
    </location>
</feature>
<name>A0A1G6LY50_9BACT</name>
<evidence type="ECO:0000256" key="5">
    <source>
        <dbReference type="ARBA" id="ARBA00022692"/>
    </source>
</evidence>
<feature type="transmembrane region" description="Helical" evidence="8">
    <location>
        <begin position="12"/>
        <end position="37"/>
    </location>
</feature>
<proteinExistence type="inferred from homology"/>
<organism evidence="9 10">
    <name type="scientific">Geotoga petraea</name>
    <dbReference type="NCBI Taxonomy" id="28234"/>
    <lineage>
        <taxon>Bacteria</taxon>
        <taxon>Thermotogati</taxon>
        <taxon>Thermotogota</taxon>
        <taxon>Thermotogae</taxon>
        <taxon>Petrotogales</taxon>
        <taxon>Petrotogaceae</taxon>
        <taxon>Geotoga</taxon>
    </lineage>
</organism>
<evidence type="ECO:0000256" key="7">
    <source>
        <dbReference type="ARBA" id="ARBA00023136"/>
    </source>
</evidence>
<accession>A0A1G6LY50</accession>
<dbReference type="Pfam" id="PF01594">
    <property type="entry name" value="AI-2E_transport"/>
    <property type="match status" value="1"/>
</dbReference>
<evidence type="ECO:0000256" key="8">
    <source>
        <dbReference type="SAM" id="Phobius"/>
    </source>
</evidence>
<dbReference type="EMBL" id="FMYV01000004">
    <property type="protein sequence ID" value="SDC48150.1"/>
    <property type="molecule type" value="Genomic_DNA"/>
</dbReference>
<evidence type="ECO:0000313" key="9">
    <source>
        <dbReference type="EMBL" id="SDC48150.1"/>
    </source>
</evidence>